<dbReference type="EMBL" id="UYYA01004010">
    <property type="protein sequence ID" value="VDM58744.1"/>
    <property type="molecule type" value="Genomic_DNA"/>
</dbReference>
<organism evidence="6">
    <name type="scientific">Angiostrongylus costaricensis</name>
    <name type="common">Nematode worm</name>
    <dbReference type="NCBI Taxonomy" id="334426"/>
    <lineage>
        <taxon>Eukaryota</taxon>
        <taxon>Metazoa</taxon>
        <taxon>Ecdysozoa</taxon>
        <taxon>Nematoda</taxon>
        <taxon>Chromadorea</taxon>
        <taxon>Rhabditida</taxon>
        <taxon>Rhabditina</taxon>
        <taxon>Rhabditomorpha</taxon>
        <taxon>Strongyloidea</taxon>
        <taxon>Metastrongylidae</taxon>
        <taxon>Angiostrongylus</taxon>
    </lineage>
</organism>
<dbReference type="OrthoDB" id="5875705at2759"/>
<dbReference type="AlphaFoldDB" id="A0A0R3PPM0"/>
<dbReference type="Pfam" id="PF07245">
    <property type="entry name" value="Phlebovirus_G2"/>
    <property type="match status" value="1"/>
</dbReference>
<gene>
    <name evidence="4" type="ORF">ACOC_LOCUS7159</name>
</gene>
<reference evidence="6" key="1">
    <citation type="submission" date="2017-02" db="UniProtKB">
        <authorList>
            <consortium name="WormBaseParasite"/>
        </authorList>
    </citation>
    <scope>IDENTIFICATION</scope>
</reference>
<evidence type="ECO:0000256" key="1">
    <source>
        <dbReference type="SAM" id="MobiDB-lite"/>
    </source>
</evidence>
<dbReference type="InterPro" id="IPR040676">
    <property type="entry name" value="DUF5641"/>
</dbReference>
<dbReference type="WBParaSite" id="ACOC_0000715801-mRNA-1">
    <property type="protein sequence ID" value="ACOC_0000715801-mRNA-1"/>
    <property type="gene ID" value="ACOC_0000715801"/>
</dbReference>
<feature type="region of interest" description="Disordered" evidence="1">
    <location>
        <begin position="580"/>
        <end position="609"/>
    </location>
</feature>
<evidence type="ECO:0000313" key="6">
    <source>
        <dbReference type="WBParaSite" id="ACOC_0000715801-mRNA-1"/>
    </source>
</evidence>
<feature type="domain" description="DUF5641" evidence="3">
    <location>
        <begin position="50"/>
        <end position="134"/>
    </location>
</feature>
<dbReference type="Gene3D" id="2.60.98.50">
    <property type="match status" value="1"/>
</dbReference>
<dbReference type="Pfam" id="PF18701">
    <property type="entry name" value="DUF5641"/>
    <property type="match status" value="1"/>
</dbReference>
<evidence type="ECO:0000259" key="2">
    <source>
        <dbReference type="Pfam" id="PF07245"/>
    </source>
</evidence>
<evidence type="ECO:0000259" key="3">
    <source>
        <dbReference type="Pfam" id="PF18701"/>
    </source>
</evidence>
<evidence type="ECO:0000313" key="4">
    <source>
        <dbReference type="EMBL" id="VDM58744.1"/>
    </source>
</evidence>
<sequence>MEKALTDQQVWETFNKTIEKRLEGYYVRLPWKDIQLSLPDNRAIALNRLISVWKSHYLTSLREKHQSNSTHRSSKYTPKEDNLVLINDPAQPRYSWKMGRITELVKNSQGIAREAVIHLPSHRLIRRPLNLLTPLELDEPTLQHIQRDQGQFCDVQLSEVLKINPFTREACFKLLNDETSLHEIRIKWKSLTLTCEPETDLFTRDTAHHVIDSKRCPHTGSCKGEKCAGINATSLIPKLAIGNKYPGITACVESCRGPGCDCFYWSSGCLFYRIYLFPTSSTIYEIFHCNRWKEAAKVEITYFNQSHVTQIRPNIPFKHQFFTLTLSSITVPPIPKLNTLFISDGKRTAIWNSHITPPLRCANQAAAENLNCSMESDCTCYPAETQANCRCEDVKIASWFNNVQNRLPIILPSISFQQNQEGEITAKVLSMRTAEVILNIQNKLETNIVVDKDIRTVDDTVIQGCYRCRKGSKAQVRCKSSRPIQAEIARPSATFSIPYCKSLNIWHIPNFYSICSTTLLYYSHHIFTIKQSLTSTQPAQLFCSAIHYRTFSIQCCNIILINNSRCQPKWTRLLKLHEHHRKTPSHKHKSKHFSTQLHKREPTTPSQLPTLQLKRDVSAPQDKPASRYKHCSTKCQAYHQGRLKRLDSFPNTDSLCATEAAEGI</sequence>
<reference evidence="4 5" key="2">
    <citation type="submission" date="2018-11" db="EMBL/GenBank/DDBJ databases">
        <authorList>
            <consortium name="Pathogen Informatics"/>
        </authorList>
    </citation>
    <scope>NUCLEOTIDE SEQUENCE [LARGE SCALE GENOMIC DNA]</scope>
    <source>
        <strain evidence="4 5">Costa Rica</strain>
    </source>
</reference>
<feature type="domain" description="Phlebovirus glycoprotein G2 fusion" evidence="2">
    <location>
        <begin position="146"/>
        <end position="436"/>
    </location>
</feature>
<dbReference type="STRING" id="334426.A0A0R3PPM0"/>
<accession>A0A0R3PPM0</accession>
<keyword evidence="5" id="KW-1185">Reference proteome</keyword>
<protein>
    <submittedName>
        <fullName evidence="6">Phlebovirus_G2 domain-containing protein</fullName>
    </submittedName>
</protein>
<feature type="compositionally biased region" description="Basic residues" evidence="1">
    <location>
        <begin position="580"/>
        <end position="592"/>
    </location>
</feature>
<dbReference type="InterPro" id="IPR009878">
    <property type="entry name" value="Phlebovirus_G2_fusion"/>
</dbReference>
<evidence type="ECO:0000313" key="5">
    <source>
        <dbReference type="Proteomes" id="UP000267027"/>
    </source>
</evidence>
<proteinExistence type="predicted"/>
<dbReference type="Proteomes" id="UP000267027">
    <property type="component" value="Unassembled WGS sequence"/>
</dbReference>
<name>A0A0R3PPM0_ANGCS</name>